<dbReference type="AlphaFoldDB" id="A0AAN9HSD7"/>
<evidence type="ECO:0000313" key="6">
    <source>
        <dbReference type="Proteomes" id="UP001372338"/>
    </source>
</evidence>
<dbReference type="GO" id="GO:0006366">
    <property type="term" value="P:transcription by RNA polymerase II"/>
    <property type="evidence" value="ECO:0007669"/>
    <property type="project" value="TreeGrafter"/>
</dbReference>
<protein>
    <recommendedName>
        <fullName evidence="4">RNA polymerase subunit H/Rpb5 C-terminal domain-containing protein</fullName>
    </recommendedName>
</protein>
<dbReference type="InterPro" id="IPR035913">
    <property type="entry name" value="RPB5-like_sf"/>
</dbReference>
<gene>
    <name evidence="5" type="ORF">RIF29_42247</name>
</gene>
<evidence type="ECO:0000313" key="5">
    <source>
        <dbReference type="EMBL" id="KAK7247366.1"/>
    </source>
</evidence>
<dbReference type="GO" id="GO:0003677">
    <property type="term" value="F:DNA binding"/>
    <property type="evidence" value="ECO:0007669"/>
    <property type="project" value="InterPro"/>
</dbReference>
<dbReference type="Proteomes" id="UP001372338">
    <property type="component" value="Unassembled WGS sequence"/>
</dbReference>
<dbReference type="GO" id="GO:0005665">
    <property type="term" value="C:RNA polymerase II, core complex"/>
    <property type="evidence" value="ECO:0007669"/>
    <property type="project" value="TreeGrafter"/>
</dbReference>
<dbReference type="GO" id="GO:0042797">
    <property type="term" value="P:tRNA transcription by RNA polymerase III"/>
    <property type="evidence" value="ECO:0007669"/>
    <property type="project" value="TreeGrafter"/>
</dbReference>
<dbReference type="GO" id="GO:0005666">
    <property type="term" value="C:RNA polymerase III complex"/>
    <property type="evidence" value="ECO:0007669"/>
    <property type="project" value="TreeGrafter"/>
</dbReference>
<dbReference type="InterPro" id="IPR020608">
    <property type="entry name" value="RNA_pol_subH/Rpb5_CS"/>
</dbReference>
<organism evidence="5 6">
    <name type="scientific">Crotalaria pallida</name>
    <name type="common">Smooth rattlebox</name>
    <name type="synonym">Crotalaria striata</name>
    <dbReference type="NCBI Taxonomy" id="3830"/>
    <lineage>
        <taxon>Eukaryota</taxon>
        <taxon>Viridiplantae</taxon>
        <taxon>Streptophyta</taxon>
        <taxon>Embryophyta</taxon>
        <taxon>Tracheophyta</taxon>
        <taxon>Spermatophyta</taxon>
        <taxon>Magnoliopsida</taxon>
        <taxon>eudicotyledons</taxon>
        <taxon>Gunneridae</taxon>
        <taxon>Pentapetalae</taxon>
        <taxon>rosids</taxon>
        <taxon>fabids</taxon>
        <taxon>Fabales</taxon>
        <taxon>Fabaceae</taxon>
        <taxon>Papilionoideae</taxon>
        <taxon>50 kb inversion clade</taxon>
        <taxon>genistoids sensu lato</taxon>
        <taxon>core genistoids</taxon>
        <taxon>Crotalarieae</taxon>
        <taxon>Crotalaria</taxon>
    </lineage>
</organism>
<comment type="caution">
    <text evidence="5">The sequence shown here is derived from an EMBL/GenBank/DDBJ whole genome shotgun (WGS) entry which is preliminary data.</text>
</comment>
<feature type="region of interest" description="Disordered" evidence="3">
    <location>
        <begin position="1"/>
        <end position="34"/>
    </location>
</feature>
<feature type="domain" description="RNA polymerase subunit H/Rpb5 C-terminal" evidence="4">
    <location>
        <begin position="289"/>
        <end position="322"/>
    </location>
</feature>
<dbReference type="GO" id="GO:0003899">
    <property type="term" value="F:DNA-directed RNA polymerase activity"/>
    <property type="evidence" value="ECO:0007669"/>
    <property type="project" value="InterPro"/>
</dbReference>
<dbReference type="SUPFAM" id="SSF55287">
    <property type="entry name" value="RPB5-like RNA polymerase subunit"/>
    <property type="match status" value="1"/>
</dbReference>
<dbReference type="GO" id="GO:0006362">
    <property type="term" value="P:transcription elongation by RNA polymerase I"/>
    <property type="evidence" value="ECO:0007669"/>
    <property type="project" value="TreeGrafter"/>
</dbReference>
<proteinExistence type="inferred from homology"/>
<accession>A0AAN9HSD7</accession>
<dbReference type="Pfam" id="PF01191">
    <property type="entry name" value="RNA_pol_Rpb5_C"/>
    <property type="match status" value="1"/>
</dbReference>
<keyword evidence="6" id="KW-1185">Reference proteome</keyword>
<sequence length="343" mass="38080">MEQPPAPNAASVLNATTSKPPSTSKQAQKRKLTTPKELISHYESQGMETQEASIKVIDDLQKALFGVISSGRGKKDKVVLETSRKVDAVNSRLTVLAMKLDSKPGYAETFAIGLASGAAIQGIGALVPHILGPLAQIWKSVTSVNKFCSPLQSVLLRRAFSTIVRAFLCFGWVESNFSDHSPKSLVLHRISFFSAVRYPPPFFNLLVDTAGVDKLTDFWLAKHIYVFFPDEPKVGVKTAKTYLNRMKTENVFKAILVCQLNLTPFAKSSVTEISLRFQIEIFQEAELLVNIVEHILVPEHQILTDAEKKTLLKRCTVKETQITISLLLFAVIMMLCCDNDERA</sequence>
<evidence type="ECO:0000256" key="3">
    <source>
        <dbReference type="SAM" id="MobiDB-lite"/>
    </source>
</evidence>
<dbReference type="InterPro" id="IPR036710">
    <property type="entry name" value="RNA_pol_Rpb5_N_sf"/>
</dbReference>
<reference evidence="5 6" key="1">
    <citation type="submission" date="2024-01" db="EMBL/GenBank/DDBJ databases">
        <title>The genomes of 5 underutilized Papilionoideae crops provide insights into root nodulation and disease resistanc.</title>
        <authorList>
            <person name="Yuan L."/>
        </authorList>
    </citation>
    <scope>NUCLEOTIDE SEQUENCE [LARGE SCALE GENOMIC DNA]</scope>
    <source>
        <strain evidence="5">ZHUSHIDOU_FW_LH</strain>
        <tissue evidence="5">Leaf</tissue>
    </source>
</reference>
<dbReference type="InterPro" id="IPR000783">
    <property type="entry name" value="RNA_pol_subH/Rpb5_C"/>
</dbReference>
<dbReference type="PANTHER" id="PTHR10535:SF0">
    <property type="entry name" value="DNA-DIRECTED RNA POLYMERASES I, II, AND III SUBUNIT RPABC1"/>
    <property type="match status" value="1"/>
</dbReference>
<dbReference type="Gene3D" id="3.90.940.20">
    <property type="entry name" value="RPB5-like RNA polymerase subunit"/>
    <property type="match status" value="1"/>
</dbReference>
<evidence type="ECO:0000256" key="1">
    <source>
        <dbReference type="ARBA" id="ARBA00023163"/>
    </source>
</evidence>
<evidence type="ECO:0000256" key="2">
    <source>
        <dbReference type="ARBA" id="ARBA00025765"/>
    </source>
</evidence>
<dbReference type="SUPFAM" id="SSF53036">
    <property type="entry name" value="Eukaryotic RPB5 N-terminal domain"/>
    <property type="match status" value="1"/>
</dbReference>
<dbReference type="InterPro" id="IPR014381">
    <property type="entry name" value="Arch_Rpo5/euc_Rpb5"/>
</dbReference>
<evidence type="ECO:0000259" key="4">
    <source>
        <dbReference type="Pfam" id="PF01191"/>
    </source>
</evidence>
<name>A0AAN9HSD7_CROPI</name>
<keyword evidence="1" id="KW-0804">Transcription</keyword>
<dbReference type="Gene3D" id="3.40.1340.10">
    <property type="entry name" value="RNA polymerase, Rpb5, N-terminal domain"/>
    <property type="match status" value="1"/>
</dbReference>
<comment type="similarity">
    <text evidence="2">Belongs to the archaeal Rpo5/eukaryotic RPB5 RNA polymerase subunit family.</text>
</comment>
<dbReference type="PROSITE" id="PS01110">
    <property type="entry name" value="RNA_POL_H_23KD"/>
    <property type="match status" value="1"/>
</dbReference>
<feature type="compositionally biased region" description="Polar residues" evidence="3">
    <location>
        <begin position="11"/>
        <end position="26"/>
    </location>
</feature>
<dbReference type="GO" id="GO:0005736">
    <property type="term" value="C:RNA polymerase I complex"/>
    <property type="evidence" value="ECO:0007669"/>
    <property type="project" value="TreeGrafter"/>
</dbReference>
<dbReference type="PANTHER" id="PTHR10535">
    <property type="entry name" value="DNA-DIRECTED RNA POLYMERASES I, II, AND III SUBUNIT RPABC1"/>
    <property type="match status" value="1"/>
</dbReference>
<dbReference type="EMBL" id="JAYWIO010000008">
    <property type="protein sequence ID" value="KAK7247366.1"/>
    <property type="molecule type" value="Genomic_DNA"/>
</dbReference>